<feature type="compositionally biased region" description="Low complexity" evidence="1">
    <location>
        <begin position="744"/>
        <end position="753"/>
    </location>
</feature>
<feature type="compositionally biased region" description="Polar residues" evidence="1">
    <location>
        <begin position="786"/>
        <end position="801"/>
    </location>
</feature>
<reference evidence="2" key="1">
    <citation type="submission" date="2022-12" db="EMBL/GenBank/DDBJ databases">
        <authorList>
            <person name="Webb A."/>
        </authorList>
    </citation>
    <scope>NUCLEOTIDE SEQUENCE</scope>
    <source>
        <strain evidence="2">Hp1</strain>
    </source>
</reference>
<name>A0AAV0UDS9_HYABA</name>
<dbReference type="AlphaFoldDB" id="A0AAV0UDS9"/>
<gene>
    <name evidence="2" type="ORF">HBR001_LOCUS6193</name>
</gene>
<feature type="compositionally biased region" description="Polar residues" evidence="1">
    <location>
        <begin position="613"/>
        <end position="624"/>
    </location>
</feature>
<feature type="region of interest" description="Disordered" evidence="1">
    <location>
        <begin position="610"/>
        <end position="666"/>
    </location>
</feature>
<feature type="compositionally biased region" description="Polar residues" evidence="1">
    <location>
        <begin position="718"/>
        <end position="734"/>
    </location>
</feature>
<feature type="region of interest" description="Disordered" evidence="1">
    <location>
        <begin position="919"/>
        <end position="976"/>
    </location>
</feature>
<evidence type="ECO:0000313" key="2">
    <source>
        <dbReference type="EMBL" id="CAI5734533.1"/>
    </source>
</evidence>
<organism evidence="2 3">
    <name type="scientific">Hyaloperonospora brassicae</name>
    <name type="common">Brassica downy mildew</name>
    <name type="synonym">Peronospora brassicae</name>
    <dbReference type="NCBI Taxonomy" id="162125"/>
    <lineage>
        <taxon>Eukaryota</taxon>
        <taxon>Sar</taxon>
        <taxon>Stramenopiles</taxon>
        <taxon>Oomycota</taxon>
        <taxon>Peronosporomycetes</taxon>
        <taxon>Peronosporales</taxon>
        <taxon>Peronosporaceae</taxon>
        <taxon>Hyaloperonospora</taxon>
    </lineage>
</organism>
<feature type="compositionally biased region" description="Acidic residues" evidence="1">
    <location>
        <begin position="934"/>
        <end position="949"/>
    </location>
</feature>
<sequence length="976" mass="109772">MLLPVLEHFAEFGWQLFVEPAETFEFFSVSGIFQRANVDVSLHAEHSAAELLVQRRALLDVCLQSGLAHLIVAYIRAHEAPMQSQSLFAGAKAYVLKEPIAVQQWVRRRLETVEHDVARLMDHEQQDHDDDAPHMAMIGAMDDALRQLHGLRSILIALIARLKEGARQVACYSAGIDAEGNVQKETELADLTAQGVRNMLYLLCRTQSMACVCDCMLWLHENEVADECEMYDEFYSEVRLLRAKHREQFEEIYNCKLSCSSDVEEPMLLIEHVMKSASVSLEDLGDSFPPIHLRQLFELVQASAVQQDVVQYYGNEVDSEPIEGYFRVRVALLLYFCLDRAYLSVWKHHIQCGAQIVSKMRSFADSFAAQLSVREDMKLTLLALWLVENAVVVKTSGEDQVAAIYENAVSFLQLSRATRLRQKHDLDADLILYVLETLVHRGERLFAWKVWNTFNFDLAQSPPAATELMVVISLELDLWEQALSLIRSQKRPDLLSVLFNWLMKSHRLKEVVQRVTFLPVEEQLFHACMMESNITKDEDVLRDENIKRVDFLVMYYTFRNRYEQAWKVHHTHLAMIRAMSRGDTDVAMAVLNQPSLRVRAALLSNLCAEPPSESYSHRNSSFSAQREGRQRQHLTKPALLENDEMKDVSDSDTPAPVDSASTSWRSAEFDAEGKRAAFSSTPTDDSIFSQESIDVGEFDYFPGMFSSQRAPGAPTWPAKSSSALVSDAETSTRPKGQGKETAASSDISIESIDFGPDMSLDLLTKPSPSTTNSTESRDVRGRAVNGGSSSTKASRAPSTPVQPYMPPFGARRPLGTPPVRSKIHPTFAIASLTPPAPDATGSTDDFSLKPHYMDGTNGESFPAEAQGHDSTTTNVRENRTVQQTPTRPSPTSDSDAVMETPKRYQFVREVSTYSRVEVAREESDYLTTSQASEDQVEDMMELERIDEEFSTPVSRSKGRRKEPASVAVRGSTRQKY</sequence>
<accession>A0AAV0UDS9</accession>
<feature type="compositionally biased region" description="Polar residues" evidence="1">
    <location>
        <begin position="868"/>
        <end position="894"/>
    </location>
</feature>
<comment type="caution">
    <text evidence="2">The sequence shown here is derived from an EMBL/GenBank/DDBJ whole genome shotgun (WGS) entry which is preliminary data.</text>
</comment>
<evidence type="ECO:0000256" key="1">
    <source>
        <dbReference type="SAM" id="MobiDB-lite"/>
    </source>
</evidence>
<keyword evidence="3" id="KW-1185">Reference proteome</keyword>
<evidence type="ECO:0000313" key="3">
    <source>
        <dbReference type="Proteomes" id="UP001162031"/>
    </source>
</evidence>
<evidence type="ECO:0008006" key="4">
    <source>
        <dbReference type="Google" id="ProtNLM"/>
    </source>
</evidence>
<proteinExistence type="predicted"/>
<protein>
    <recommendedName>
        <fullName evidence="4">ELYS-like domain-containing protein</fullName>
    </recommendedName>
</protein>
<dbReference type="EMBL" id="CANTFL010001234">
    <property type="protein sequence ID" value="CAI5734533.1"/>
    <property type="molecule type" value="Genomic_DNA"/>
</dbReference>
<dbReference type="Proteomes" id="UP001162031">
    <property type="component" value="Unassembled WGS sequence"/>
</dbReference>
<feature type="region of interest" description="Disordered" evidence="1">
    <location>
        <begin position="709"/>
        <end position="900"/>
    </location>
</feature>